<reference evidence="4 5" key="1">
    <citation type="submission" date="2020-02" db="EMBL/GenBank/DDBJ databases">
        <authorList>
            <person name="Ferguson B K."/>
        </authorList>
    </citation>
    <scope>NUCLEOTIDE SEQUENCE [LARGE SCALE GENOMIC DNA]</scope>
</reference>
<dbReference type="Pfam" id="PF12796">
    <property type="entry name" value="Ank_2"/>
    <property type="match status" value="1"/>
</dbReference>
<dbReference type="AlphaFoldDB" id="A0A6H5J5N3"/>
<dbReference type="SUPFAM" id="SSF48403">
    <property type="entry name" value="Ankyrin repeat"/>
    <property type="match status" value="1"/>
</dbReference>
<dbReference type="PROSITE" id="PS50297">
    <property type="entry name" value="ANK_REP_REGION"/>
    <property type="match status" value="1"/>
</dbReference>
<evidence type="ECO:0000256" key="3">
    <source>
        <dbReference type="PROSITE-ProRule" id="PRU00023"/>
    </source>
</evidence>
<keyword evidence="2 3" id="KW-0040">ANK repeat</keyword>
<dbReference type="EMBL" id="CADCXV010001216">
    <property type="protein sequence ID" value="CAB0042765.1"/>
    <property type="molecule type" value="Genomic_DNA"/>
</dbReference>
<dbReference type="PANTHER" id="PTHR24198">
    <property type="entry name" value="ANKYRIN REPEAT AND PROTEIN KINASE DOMAIN-CONTAINING PROTEIN"/>
    <property type="match status" value="1"/>
</dbReference>
<organism evidence="4 5">
    <name type="scientific">Trichogramma brassicae</name>
    <dbReference type="NCBI Taxonomy" id="86971"/>
    <lineage>
        <taxon>Eukaryota</taxon>
        <taxon>Metazoa</taxon>
        <taxon>Ecdysozoa</taxon>
        <taxon>Arthropoda</taxon>
        <taxon>Hexapoda</taxon>
        <taxon>Insecta</taxon>
        <taxon>Pterygota</taxon>
        <taxon>Neoptera</taxon>
        <taxon>Endopterygota</taxon>
        <taxon>Hymenoptera</taxon>
        <taxon>Apocrita</taxon>
        <taxon>Proctotrupomorpha</taxon>
        <taxon>Chalcidoidea</taxon>
        <taxon>Trichogrammatidae</taxon>
        <taxon>Trichogramma</taxon>
    </lineage>
</organism>
<dbReference type="Gene3D" id="1.25.40.20">
    <property type="entry name" value="Ankyrin repeat-containing domain"/>
    <property type="match status" value="1"/>
</dbReference>
<evidence type="ECO:0000313" key="5">
    <source>
        <dbReference type="Proteomes" id="UP000479190"/>
    </source>
</evidence>
<feature type="repeat" description="ANK" evidence="3">
    <location>
        <begin position="180"/>
        <end position="212"/>
    </location>
</feature>
<dbReference type="SMART" id="SM00248">
    <property type="entry name" value="ANK"/>
    <property type="match status" value="3"/>
</dbReference>
<dbReference type="InterPro" id="IPR036770">
    <property type="entry name" value="Ankyrin_rpt-contain_sf"/>
</dbReference>
<dbReference type="PANTHER" id="PTHR24198:SF165">
    <property type="entry name" value="ANKYRIN REPEAT-CONTAINING PROTEIN-RELATED"/>
    <property type="match status" value="1"/>
</dbReference>
<keyword evidence="1" id="KW-0677">Repeat</keyword>
<proteinExistence type="predicted"/>
<protein>
    <submittedName>
        <fullName evidence="4">Uncharacterized protein</fullName>
    </submittedName>
</protein>
<dbReference type="OrthoDB" id="539213at2759"/>
<evidence type="ECO:0000256" key="1">
    <source>
        <dbReference type="ARBA" id="ARBA00022737"/>
    </source>
</evidence>
<dbReference type="InterPro" id="IPR002110">
    <property type="entry name" value="Ankyrin_rpt"/>
</dbReference>
<evidence type="ECO:0000313" key="4">
    <source>
        <dbReference type="EMBL" id="CAB0042765.1"/>
    </source>
</evidence>
<keyword evidence="5" id="KW-1185">Reference proteome</keyword>
<dbReference type="PROSITE" id="PS50088">
    <property type="entry name" value="ANK_REPEAT"/>
    <property type="match status" value="1"/>
</dbReference>
<sequence>MSNRGRRRNRMANDSLTELIQLKNTANLTTTEGRLQFLQRLYPIIENWHGRRPDLRRLFQAEEIEELLVSDFDENEYFRRSVPFVNFVTGFGYKYRARLDASGKPILQRTTPIHLVARRASFCFTSALYKIYQPRLNDSNYRDESGFTHFHAACKFGFHRVVREFLRAGRVDPDLVVDATGDRPLHLAIQHEHKGVVRQLLRAGADPNPMNEAGVTPLHLACRKNDDGVWARMFLRESQHSKGPQLRIDARAVRLAVTSLQSRVLVEMLRCGIDGWNDFVFPEAQEFADVFAESRGGDRLFDDHGLLERSARAVTSRRLELKEASSRIERDRKLELHDLFQLRPSEVVRKTVSATQFYKLAYGSKLWMLPERLWEPCSLYLCEIMMRSICLRWALDSFIRKIQYELPLVCCQKILNNMTARDMYHICLAADL</sequence>
<dbReference type="Proteomes" id="UP000479190">
    <property type="component" value="Unassembled WGS sequence"/>
</dbReference>
<evidence type="ECO:0000256" key="2">
    <source>
        <dbReference type="ARBA" id="ARBA00023043"/>
    </source>
</evidence>
<gene>
    <name evidence="4" type="ORF">TBRA_LOCUS14369</name>
</gene>
<name>A0A6H5J5N3_9HYME</name>
<accession>A0A6H5J5N3</accession>